<evidence type="ECO:0000256" key="1">
    <source>
        <dbReference type="SAM" id="Phobius"/>
    </source>
</evidence>
<evidence type="ECO:0000313" key="2">
    <source>
        <dbReference type="EMBL" id="ART20440.1"/>
    </source>
</evidence>
<sequence length="374" mass="41593">MKRLINWSSRMTKVIVAAIVFLLLGSVLPPLYNNQARPLPLNLNFTVTTEPATGPALNILRALHHEKPADPRGNPACESEQAPLYCYIEDRVITLKRVTTTSATNDDAVASASSSLEVSADGKTIAEVKESSLLNRESAYPIPGLNSSQQFNITPLGTGVSSADFERDGISYFFPAKAEQRSYPYFDPMTQTAEPIDFTGTEKRETIPTYSFHQEIDPVSVVDSLSFAQQDNLEQLRRSGPAMAMFKPESLERFGLSPSEHVILEPFYTVKRDVWVEPTTGTILDVHEDIKIFLATDADQARKMVEENDTADRALFQADMSWSEATKQERLDSVRTTIESAKILSIVGWVGKVIGVVLLAYAASLYMRRHRDRA</sequence>
<protein>
    <recommendedName>
        <fullName evidence="4">DUF3068 domain-containing protein</fullName>
    </recommendedName>
</protein>
<evidence type="ECO:0000313" key="3">
    <source>
        <dbReference type="Proteomes" id="UP000250197"/>
    </source>
</evidence>
<keyword evidence="1" id="KW-1133">Transmembrane helix</keyword>
<dbReference type="Proteomes" id="UP000250197">
    <property type="component" value="Chromosome"/>
</dbReference>
<dbReference type="KEGG" id="cstr:CBE89_02185"/>
<gene>
    <name evidence="2" type="ORF">CBE89_02185</name>
</gene>
<name>A0A2Z2IW96_CORST</name>
<dbReference type="AlphaFoldDB" id="A0A2Z2IW96"/>
<accession>A0A2Z2IW96</accession>
<evidence type="ECO:0008006" key="4">
    <source>
        <dbReference type="Google" id="ProtNLM"/>
    </source>
</evidence>
<feature type="transmembrane region" description="Helical" evidence="1">
    <location>
        <begin position="343"/>
        <end position="366"/>
    </location>
</feature>
<dbReference type="InterPro" id="IPR021424">
    <property type="entry name" value="PorA"/>
</dbReference>
<proteinExistence type="predicted"/>
<reference evidence="2 3" key="1">
    <citation type="submission" date="2017-05" db="EMBL/GenBank/DDBJ databases">
        <title>Complete genome sequence of Corynebacterium striatum KC-Na-1 isolated from Neophocaena asiaeorientalis in Korea.</title>
        <authorList>
            <person name="Kim J.H."/>
            <person name="Lee K."/>
        </authorList>
    </citation>
    <scope>NUCLEOTIDE SEQUENCE [LARGE SCALE GENOMIC DNA]</scope>
    <source>
        <strain evidence="2 3">KC-Na-01</strain>
    </source>
</reference>
<dbReference type="Pfam" id="PF11271">
    <property type="entry name" value="PorA"/>
    <property type="match status" value="1"/>
</dbReference>
<organism evidence="2 3">
    <name type="scientific">Corynebacterium striatum</name>
    <dbReference type="NCBI Taxonomy" id="43770"/>
    <lineage>
        <taxon>Bacteria</taxon>
        <taxon>Bacillati</taxon>
        <taxon>Actinomycetota</taxon>
        <taxon>Actinomycetes</taxon>
        <taxon>Mycobacteriales</taxon>
        <taxon>Corynebacteriaceae</taxon>
        <taxon>Corynebacterium</taxon>
    </lineage>
</organism>
<keyword evidence="1" id="KW-0812">Transmembrane</keyword>
<dbReference type="EMBL" id="CP021252">
    <property type="protein sequence ID" value="ART20440.1"/>
    <property type="molecule type" value="Genomic_DNA"/>
</dbReference>
<keyword evidence="1" id="KW-0472">Membrane</keyword>